<dbReference type="EMBL" id="JARJLM010000302">
    <property type="protein sequence ID" value="MDF3834765.1"/>
    <property type="molecule type" value="Genomic_DNA"/>
</dbReference>
<accession>A0ABT6AQ63</accession>
<keyword evidence="1" id="KW-1133">Transmembrane helix</keyword>
<reference evidence="2 3" key="1">
    <citation type="submission" date="2023-03" db="EMBL/GenBank/DDBJ databases">
        <title>Draft assemblies of triclosan tolerant bacteria isolated from returned activated sludge.</title>
        <authorList>
            <person name="Van Hamelsveld S."/>
        </authorList>
    </citation>
    <scope>NUCLEOTIDE SEQUENCE [LARGE SCALE GENOMIC DNA]</scope>
    <source>
        <strain evidence="2 3">GW210010_S58</strain>
    </source>
</reference>
<name>A0ABT6AQ63_9BURK</name>
<proteinExistence type="predicted"/>
<sequence>MAISLHCIQSGAGQGSNYASLAATMAWLAHLAIPLDGSGKAILQMLGGRTAYPWRVLSSVCTLAKLAAILLGLAFIVADGPYRFLPRIWHA</sequence>
<comment type="caution">
    <text evidence="2">The sequence shown here is derived from an EMBL/GenBank/DDBJ whole genome shotgun (WGS) entry which is preliminary data.</text>
</comment>
<dbReference type="Proteomes" id="UP001216674">
    <property type="component" value="Unassembled WGS sequence"/>
</dbReference>
<organism evidence="2 3">
    <name type="scientific">Cupriavidus basilensis</name>
    <dbReference type="NCBI Taxonomy" id="68895"/>
    <lineage>
        <taxon>Bacteria</taxon>
        <taxon>Pseudomonadati</taxon>
        <taxon>Pseudomonadota</taxon>
        <taxon>Betaproteobacteria</taxon>
        <taxon>Burkholderiales</taxon>
        <taxon>Burkholderiaceae</taxon>
        <taxon>Cupriavidus</taxon>
    </lineage>
</organism>
<evidence type="ECO:0000313" key="2">
    <source>
        <dbReference type="EMBL" id="MDF3834765.1"/>
    </source>
</evidence>
<keyword evidence="1" id="KW-0472">Membrane</keyword>
<protein>
    <submittedName>
        <fullName evidence="2">Uncharacterized protein</fullName>
    </submittedName>
</protein>
<dbReference type="RefSeq" id="WP_276265733.1">
    <property type="nucleotide sequence ID" value="NZ_JARJLM010000302.1"/>
</dbReference>
<keyword evidence="1" id="KW-0812">Transmembrane</keyword>
<keyword evidence="3" id="KW-1185">Reference proteome</keyword>
<gene>
    <name evidence="2" type="ORF">P3W85_17630</name>
</gene>
<feature type="transmembrane region" description="Helical" evidence="1">
    <location>
        <begin position="56"/>
        <end position="78"/>
    </location>
</feature>
<evidence type="ECO:0000313" key="3">
    <source>
        <dbReference type="Proteomes" id="UP001216674"/>
    </source>
</evidence>
<evidence type="ECO:0000256" key="1">
    <source>
        <dbReference type="SAM" id="Phobius"/>
    </source>
</evidence>